<evidence type="ECO:0000256" key="1">
    <source>
        <dbReference type="ARBA" id="ARBA00001911"/>
    </source>
</evidence>
<dbReference type="OrthoDB" id="9801785at2"/>
<dbReference type="InterPro" id="IPR044516">
    <property type="entry name" value="UXS-like"/>
</dbReference>
<evidence type="ECO:0000256" key="4">
    <source>
        <dbReference type="ARBA" id="ARBA00023239"/>
    </source>
</evidence>
<organism evidence="6 7">
    <name type="scientific">Rubellimicrobium rubrum</name>
    <dbReference type="NCBI Taxonomy" id="2585369"/>
    <lineage>
        <taxon>Bacteria</taxon>
        <taxon>Pseudomonadati</taxon>
        <taxon>Pseudomonadota</taxon>
        <taxon>Alphaproteobacteria</taxon>
        <taxon>Rhodobacterales</taxon>
        <taxon>Roseobacteraceae</taxon>
        <taxon>Rubellimicrobium</taxon>
    </lineage>
</organism>
<reference evidence="6 7" key="1">
    <citation type="submission" date="2019-06" db="EMBL/GenBank/DDBJ databases">
        <title>YIM 131921 draft genome.</title>
        <authorList>
            <person name="Jiang L."/>
        </authorList>
    </citation>
    <scope>NUCLEOTIDE SEQUENCE [LARGE SCALE GENOMIC DNA]</scope>
    <source>
        <strain evidence="6 7">YIM 131921</strain>
    </source>
</reference>
<dbReference type="SUPFAM" id="SSF51735">
    <property type="entry name" value="NAD(P)-binding Rossmann-fold domains"/>
    <property type="match status" value="1"/>
</dbReference>
<keyword evidence="7" id="KW-1185">Reference proteome</keyword>
<dbReference type="GO" id="GO:0070403">
    <property type="term" value="F:NAD+ binding"/>
    <property type="evidence" value="ECO:0007669"/>
    <property type="project" value="InterPro"/>
</dbReference>
<keyword evidence="4" id="KW-0456">Lyase</keyword>
<comment type="caution">
    <text evidence="6">The sequence shown here is derived from an EMBL/GenBank/DDBJ whole genome shotgun (WGS) entry which is preliminary data.</text>
</comment>
<evidence type="ECO:0000313" key="6">
    <source>
        <dbReference type="EMBL" id="TNC47202.1"/>
    </source>
</evidence>
<evidence type="ECO:0000256" key="3">
    <source>
        <dbReference type="ARBA" id="ARBA00023027"/>
    </source>
</evidence>
<dbReference type="InterPro" id="IPR001509">
    <property type="entry name" value="Epimerase_deHydtase"/>
</dbReference>
<dbReference type="AlphaFoldDB" id="A0A5C4MPF4"/>
<sequence length="154" mass="17191">VRIARIFNTYGPRMSPEDGRVVSNFVRQALAGEPLTLYGEGEQTRSFCYVDDLVEGLMRLMASAVEGPVNLGNPGEFTVRALAEMVRELTGSASPLVHRPLPPDDPRQRRPDIARAQSELGWMPSIDLRQGLQRTIDHFREEMAQSERKDAKAG</sequence>
<dbReference type="GO" id="GO:0048040">
    <property type="term" value="F:UDP-glucuronate decarboxylase activity"/>
    <property type="evidence" value="ECO:0007669"/>
    <property type="project" value="TreeGrafter"/>
</dbReference>
<dbReference type="GO" id="GO:0005737">
    <property type="term" value="C:cytoplasm"/>
    <property type="evidence" value="ECO:0007669"/>
    <property type="project" value="TreeGrafter"/>
</dbReference>
<dbReference type="Pfam" id="PF01370">
    <property type="entry name" value="Epimerase"/>
    <property type="match status" value="1"/>
</dbReference>
<feature type="domain" description="NAD-dependent epimerase/dehydratase" evidence="5">
    <location>
        <begin position="3"/>
        <end position="70"/>
    </location>
</feature>
<dbReference type="GO" id="GO:0042732">
    <property type="term" value="P:D-xylose metabolic process"/>
    <property type="evidence" value="ECO:0007669"/>
    <property type="project" value="InterPro"/>
</dbReference>
<feature type="non-terminal residue" evidence="6">
    <location>
        <position position="1"/>
    </location>
</feature>
<evidence type="ECO:0000256" key="2">
    <source>
        <dbReference type="ARBA" id="ARBA00022793"/>
    </source>
</evidence>
<comment type="cofactor">
    <cofactor evidence="1">
        <name>NAD(+)</name>
        <dbReference type="ChEBI" id="CHEBI:57540"/>
    </cofactor>
</comment>
<dbReference type="InterPro" id="IPR036291">
    <property type="entry name" value="NAD(P)-bd_dom_sf"/>
</dbReference>
<gene>
    <name evidence="6" type="ORF">FHG66_17165</name>
</gene>
<dbReference type="UniPathway" id="UPA00796">
    <property type="reaction ID" value="UER00771"/>
</dbReference>
<dbReference type="PANTHER" id="PTHR43078:SF6">
    <property type="entry name" value="UDP-GLUCURONIC ACID DECARBOXYLASE 1"/>
    <property type="match status" value="1"/>
</dbReference>
<evidence type="ECO:0000259" key="5">
    <source>
        <dbReference type="Pfam" id="PF01370"/>
    </source>
</evidence>
<dbReference type="EMBL" id="VDFU01000028">
    <property type="protein sequence ID" value="TNC47202.1"/>
    <property type="molecule type" value="Genomic_DNA"/>
</dbReference>
<proteinExistence type="predicted"/>
<accession>A0A5C4MPF4</accession>
<name>A0A5C4MPF4_9RHOB</name>
<dbReference type="GO" id="GO:0033320">
    <property type="term" value="P:UDP-D-xylose biosynthetic process"/>
    <property type="evidence" value="ECO:0007669"/>
    <property type="project" value="UniProtKB-UniPathway"/>
</dbReference>
<dbReference type="Gene3D" id="3.40.50.720">
    <property type="entry name" value="NAD(P)-binding Rossmann-like Domain"/>
    <property type="match status" value="1"/>
</dbReference>
<keyword evidence="2" id="KW-0210">Decarboxylase</keyword>
<keyword evidence="3" id="KW-0520">NAD</keyword>
<dbReference type="PANTHER" id="PTHR43078">
    <property type="entry name" value="UDP-GLUCURONIC ACID DECARBOXYLASE-RELATED"/>
    <property type="match status" value="1"/>
</dbReference>
<dbReference type="Proteomes" id="UP000305887">
    <property type="component" value="Unassembled WGS sequence"/>
</dbReference>
<dbReference type="RefSeq" id="WP_139078278.1">
    <property type="nucleotide sequence ID" value="NZ_VDFU01000028.1"/>
</dbReference>
<evidence type="ECO:0000313" key="7">
    <source>
        <dbReference type="Proteomes" id="UP000305887"/>
    </source>
</evidence>
<protein>
    <submittedName>
        <fullName evidence="6">NAD-dependent epimerase/dehydratase family protein</fullName>
    </submittedName>
</protein>